<comment type="caution">
    <text evidence="1">The sequence shown here is derived from an EMBL/GenBank/DDBJ whole genome shotgun (WGS) entry which is preliminary data.</text>
</comment>
<evidence type="ECO:0000313" key="1">
    <source>
        <dbReference type="EMBL" id="MFC6836924.1"/>
    </source>
</evidence>
<protein>
    <submittedName>
        <fullName evidence="1">Tat pathway signal protein</fullName>
    </submittedName>
</protein>
<dbReference type="PROSITE" id="PS51318">
    <property type="entry name" value="TAT"/>
    <property type="match status" value="1"/>
</dbReference>
<gene>
    <name evidence="1" type="ORF">ACFQHK_10425</name>
</gene>
<proteinExistence type="predicted"/>
<dbReference type="InterPro" id="IPR011008">
    <property type="entry name" value="Dimeric_a/b-barrel"/>
</dbReference>
<name>A0ABD5U993_9EURY</name>
<accession>A0ABD5U993</accession>
<dbReference type="SUPFAM" id="SSF54909">
    <property type="entry name" value="Dimeric alpha+beta barrel"/>
    <property type="match status" value="1"/>
</dbReference>
<dbReference type="Pfam" id="PF24152">
    <property type="entry name" value="DUF7405"/>
    <property type="match status" value="1"/>
</dbReference>
<dbReference type="Proteomes" id="UP001596406">
    <property type="component" value="Unassembled WGS sequence"/>
</dbReference>
<dbReference type="AlphaFoldDB" id="A0ABD5U993"/>
<organism evidence="1 2">
    <name type="scientific">Halomarina ordinaria</name>
    <dbReference type="NCBI Taxonomy" id="3033939"/>
    <lineage>
        <taxon>Archaea</taxon>
        <taxon>Methanobacteriati</taxon>
        <taxon>Methanobacteriota</taxon>
        <taxon>Stenosarchaea group</taxon>
        <taxon>Halobacteria</taxon>
        <taxon>Halobacteriales</taxon>
        <taxon>Natronomonadaceae</taxon>
        <taxon>Halomarina</taxon>
    </lineage>
</organism>
<evidence type="ECO:0000313" key="2">
    <source>
        <dbReference type="Proteomes" id="UP001596406"/>
    </source>
</evidence>
<dbReference type="RefSeq" id="WP_304448598.1">
    <property type="nucleotide sequence ID" value="NZ_JARRAH010000001.1"/>
</dbReference>
<dbReference type="PROSITE" id="PS51257">
    <property type="entry name" value="PROKAR_LIPOPROTEIN"/>
    <property type="match status" value="1"/>
</dbReference>
<dbReference type="InterPro" id="IPR006311">
    <property type="entry name" value="TAT_signal"/>
</dbReference>
<keyword evidence="2" id="KW-1185">Reference proteome</keyword>
<dbReference type="EMBL" id="JBHSXM010000001">
    <property type="protein sequence ID" value="MFC6836924.1"/>
    <property type="molecule type" value="Genomic_DNA"/>
</dbReference>
<dbReference type="InterPro" id="IPR055828">
    <property type="entry name" value="DUF7405"/>
</dbReference>
<reference evidence="1 2" key="1">
    <citation type="journal article" date="2019" name="Int. J. Syst. Evol. Microbiol.">
        <title>The Global Catalogue of Microorganisms (GCM) 10K type strain sequencing project: providing services to taxonomists for standard genome sequencing and annotation.</title>
        <authorList>
            <consortium name="The Broad Institute Genomics Platform"/>
            <consortium name="The Broad Institute Genome Sequencing Center for Infectious Disease"/>
            <person name="Wu L."/>
            <person name="Ma J."/>
        </authorList>
    </citation>
    <scope>NUCLEOTIDE SEQUENCE [LARGE SCALE GENOMIC DNA]</scope>
    <source>
        <strain evidence="1 2">PSRA2</strain>
    </source>
</reference>
<sequence>MRPDPSLDRREFLKAAVALGGVSALSACLDRFEDDPEPVPTGADPDSLPARQFAWNDRLPTDDAGNTVLPRHQTLWYLTLDGDGPPDAGERETVAAALATLDRAYERSNEGLLSLVAYSPAYFERFDDPLPESVDLPRPRALSTFEDPALDEQDALLHLASDRPDVLLEAEEALKGEVDEANGETVEAALTDVFTLDDRRTGFVGDGMPREAAAETQLSGIPEGNPIPEESPLFMGFKAGLKRNQASEDAVTIPEGPFADGTTLHVSNIRQRLDDWYGEQDHDQRVMEMFSPTHVTEDLVPEGSVGTELGDFSGVTREIIDRIEDDALEFGRVGHAQKAARANRDAGGDALLLRRHFESTDDDAASLHFPSLQRGISQFEAVREAMNGADLTQVTPAIRQRVNNGILEYIFTDHRGNFLVPPRDRRALPPAAPDA</sequence>